<proteinExistence type="predicted"/>
<reference evidence="2" key="2">
    <citation type="submission" date="2015-01" db="EMBL/GenBank/DDBJ databases">
        <title>Evolutionary Origins and Diversification of the Mycorrhizal Mutualists.</title>
        <authorList>
            <consortium name="DOE Joint Genome Institute"/>
            <consortium name="Mycorrhizal Genomics Consortium"/>
            <person name="Kohler A."/>
            <person name="Kuo A."/>
            <person name="Nagy L.G."/>
            <person name="Floudas D."/>
            <person name="Copeland A."/>
            <person name="Barry K.W."/>
            <person name="Cichocki N."/>
            <person name="Veneault-Fourrey C."/>
            <person name="LaButti K."/>
            <person name="Lindquist E.A."/>
            <person name="Lipzen A."/>
            <person name="Lundell T."/>
            <person name="Morin E."/>
            <person name="Murat C."/>
            <person name="Riley R."/>
            <person name="Ohm R."/>
            <person name="Sun H."/>
            <person name="Tunlid A."/>
            <person name="Henrissat B."/>
            <person name="Grigoriev I.V."/>
            <person name="Hibbett D.S."/>
            <person name="Martin F."/>
        </authorList>
    </citation>
    <scope>NUCLEOTIDE SEQUENCE [LARGE SCALE GENOMIC DNA]</scope>
    <source>
        <strain evidence="2">LaAM-08-1</strain>
    </source>
</reference>
<dbReference type="Proteomes" id="UP000054477">
    <property type="component" value="Unassembled WGS sequence"/>
</dbReference>
<feature type="non-terminal residue" evidence="1">
    <location>
        <position position="67"/>
    </location>
</feature>
<reference evidence="1 2" key="1">
    <citation type="submission" date="2014-04" db="EMBL/GenBank/DDBJ databases">
        <authorList>
            <consortium name="DOE Joint Genome Institute"/>
            <person name="Kuo A."/>
            <person name="Kohler A."/>
            <person name="Nagy L.G."/>
            <person name="Floudas D."/>
            <person name="Copeland A."/>
            <person name="Barry K.W."/>
            <person name="Cichocki N."/>
            <person name="Veneault-Fourrey C."/>
            <person name="LaButti K."/>
            <person name="Lindquist E.A."/>
            <person name="Lipzen A."/>
            <person name="Lundell T."/>
            <person name="Morin E."/>
            <person name="Murat C."/>
            <person name="Sun H."/>
            <person name="Tunlid A."/>
            <person name="Henrissat B."/>
            <person name="Grigoriev I.V."/>
            <person name="Hibbett D.S."/>
            <person name="Martin F."/>
            <person name="Nordberg H.P."/>
            <person name="Cantor M.N."/>
            <person name="Hua S.X."/>
        </authorList>
    </citation>
    <scope>NUCLEOTIDE SEQUENCE [LARGE SCALE GENOMIC DNA]</scope>
    <source>
        <strain evidence="1 2">LaAM-08-1</strain>
    </source>
</reference>
<dbReference type="OrthoDB" id="10393716at2759"/>
<keyword evidence="2" id="KW-1185">Reference proteome</keyword>
<protein>
    <submittedName>
        <fullName evidence="1">Unplaced genomic scaffold K443scaffold_169, whole genome shotgun sequence</fullName>
    </submittedName>
</protein>
<accession>A0A0C9XLN7</accession>
<evidence type="ECO:0000313" key="2">
    <source>
        <dbReference type="Proteomes" id="UP000054477"/>
    </source>
</evidence>
<evidence type="ECO:0000313" key="1">
    <source>
        <dbReference type="EMBL" id="KIJ97027.1"/>
    </source>
</evidence>
<organism evidence="1 2">
    <name type="scientific">Laccaria amethystina LaAM-08-1</name>
    <dbReference type="NCBI Taxonomy" id="1095629"/>
    <lineage>
        <taxon>Eukaryota</taxon>
        <taxon>Fungi</taxon>
        <taxon>Dikarya</taxon>
        <taxon>Basidiomycota</taxon>
        <taxon>Agaricomycotina</taxon>
        <taxon>Agaricomycetes</taxon>
        <taxon>Agaricomycetidae</taxon>
        <taxon>Agaricales</taxon>
        <taxon>Agaricineae</taxon>
        <taxon>Hydnangiaceae</taxon>
        <taxon>Laccaria</taxon>
    </lineage>
</organism>
<feature type="non-terminal residue" evidence="1">
    <location>
        <position position="1"/>
    </location>
</feature>
<sequence length="67" mass="7706">LLESLDLIEKNYDAKAVKELPSTARLPSRSPTKTMLVAWVLRNVAKHRQTSKYGRSTFEEARKAEQF</sequence>
<dbReference type="EMBL" id="KN838704">
    <property type="protein sequence ID" value="KIJ97027.1"/>
    <property type="molecule type" value="Genomic_DNA"/>
</dbReference>
<name>A0A0C9XLN7_9AGAR</name>
<dbReference type="AlphaFoldDB" id="A0A0C9XLN7"/>
<dbReference type="HOGENOM" id="CLU_2819494_0_0_1"/>
<gene>
    <name evidence="1" type="ORF">K443DRAFT_54299</name>
</gene>